<accession>A0ABV0IH19</accession>
<name>A0ABV0IH19_9MICC</name>
<evidence type="ECO:0000313" key="3">
    <source>
        <dbReference type="Proteomes" id="UP001484097"/>
    </source>
</evidence>
<feature type="region of interest" description="Disordered" evidence="1">
    <location>
        <begin position="27"/>
        <end position="47"/>
    </location>
</feature>
<dbReference type="Proteomes" id="UP001484097">
    <property type="component" value="Unassembled WGS sequence"/>
</dbReference>
<dbReference type="InterPro" id="IPR029033">
    <property type="entry name" value="His_PPase_superfam"/>
</dbReference>
<dbReference type="Pfam" id="PF00300">
    <property type="entry name" value="His_Phos_1"/>
    <property type="match status" value="1"/>
</dbReference>
<dbReference type="PANTHER" id="PTHR47623">
    <property type="entry name" value="OS09G0287300 PROTEIN"/>
    <property type="match status" value="1"/>
</dbReference>
<comment type="caution">
    <text evidence="2">The sequence shown here is derived from an EMBL/GenBank/DDBJ whole genome shotgun (WGS) entry which is preliminary data.</text>
</comment>
<dbReference type="CDD" id="cd07067">
    <property type="entry name" value="HP_PGM_like"/>
    <property type="match status" value="1"/>
</dbReference>
<dbReference type="SUPFAM" id="SSF53254">
    <property type="entry name" value="Phosphoglycerate mutase-like"/>
    <property type="match status" value="1"/>
</dbReference>
<evidence type="ECO:0000313" key="2">
    <source>
        <dbReference type="EMBL" id="MEO9247451.1"/>
    </source>
</evidence>
<dbReference type="SMART" id="SM00855">
    <property type="entry name" value="PGAM"/>
    <property type="match status" value="1"/>
</dbReference>
<feature type="compositionally biased region" description="Basic and acidic residues" evidence="1">
    <location>
        <begin position="34"/>
        <end position="47"/>
    </location>
</feature>
<keyword evidence="3" id="KW-1185">Reference proteome</keyword>
<dbReference type="PANTHER" id="PTHR47623:SF1">
    <property type="entry name" value="OS09G0287300 PROTEIN"/>
    <property type="match status" value="1"/>
</dbReference>
<proteinExistence type="predicted"/>
<gene>
    <name evidence="2" type="ORF">ABDK96_07140</name>
</gene>
<dbReference type="RefSeq" id="WP_309815809.1">
    <property type="nucleotide sequence ID" value="NZ_JBDXMX010000002.1"/>
</dbReference>
<dbReference type="EMBL" id="JBDXMX010000002">
    <property type="protein sequence ID" value="MEO9247451.1"/>
    <property type="molecule type" value="Genomic_DNA"/>
</dbReference>
<evidence type="ECO:0000256" key="1">
    <source>
        <dbReference type="SAM" id="MobiDB-lite"/>
    </source>
</evidence>
<organism evidence="2 3">
    <name type="scientific">Citricoccus nitrophenolicus</name>
    <dbReference type="NCBI Taxonomy" id="863575"/>
    <lineage>
        <taxon>Bacteria</taxon>
        <taxon>Bacillati</taxon>
        <taxon>Actinomycetota</taxon>
        <taxon>Actinomycetes</taxon>
        <taxon>Micrococcales</taxon>
        <taxon>Micrococcaceae</taxon>
        <taxon>Citricoccus</taxon>
    </lineage>
</organism>
<sequence length="184" mass="20394">MPADVVPSARPDTSGDKTLIVLRHAKSDWPPGVPDHDRPLGSRGNREAPEAGRWLVEHGIVPDMILCSDAVRTRQTCTWVCSELGEQAPTPYLDSRLYDADAARALAVINETEERVRTLMVVGHMPWVQDLGMRIASVDSDEEAVVSMAERYPTLGLQVFRIPGEWAALDGRDARMTHFTVPRP</sequence>
<reference evidence="2 3" key="1">
    <citation type="submission" date="2024-05" db="EMBL/GenBank/DDBJ databases">
        <authorList>
            <person name="Yi C."/>
        </authorList>
    </citation>
    <scope>NUCLEOTIDE SEQUENCE [LARGE SCALE GENOMIC DNA]</scope>
    <source>
        <strain evidence="2 3">XS13</strain>
    </source>
</reference>
<protein>
    <submittedName>
        <fullName evidence="2">Histidine phosphatase family protein</fullName>
    </submittedName>
</protein>
<dbReference type="Gene3D" id="3.40.50.1240">
    <property type="entry name" value="Phosphoglycerate mutase-like"/>
    <property type="match status" value="1"/>
</dbReference>
<dbReference type="InterPro" id="IPR013078">
    <property type="entry name" value="His_Pase_superF_clade-1"/>
</dbReference>